<dbReference type="EMBL" id="JBHSKF010000002">
    <property type="protein sequence ID" value="MFC5286497.1"/>
    <property type="molecule type" value="Genomic_DNA"/>
</dbReference>
<dbReference type="Proteomes" id="UP001596157">
    <property type="component" value="Unassembled WGS sequence"/>
</dbReference>
<dbReference type="RefSeq" id="WP_378244481.1">
    <property type="nucleotide sequence ID" value="NZ_JBHSKF010000002.1"/>
</dbReference>
<organism evidence="1 2">
    <name type="scientific">Actinokineospora guangxiensis</name>
    <dbReference type="NCBI Taxonomy" id="1490288"/>
    <lineage>
        <taxon>Bacteria</taxon>
        <taxon>Bacillati</taxon>
        <taxon>Actinomycetota</taxon>
        <taxon>Actinomycetes</taxon>
        <taxon>Pseudonocardiales</taxon>
        <taxon>Pseudonocardiaceae</taxon>
        <taxon>Actinokineospora</taxon>
    </lineage>
</organism>
<protein>
    <submittedName>
        <fullName evidence="1">SRPBCC family protein</fullName>
    </submittedName>
</protein>
<comment type="caution">
    <text evidence="1">The sequence shown here is derived from an EMBL/GenBank/DDBJ whole genome shotgun (WGS) entry which is preliminary data.</text>
</comment>
<sequence length="158" mass="17252">MVLNVHARTVGDGAGALIDTLSGPDDRLWPGGPWPPMRLDGPLGVGAAGGHGPIRYTVAEYEPGRRARFRFTGPRGFHGFHEFTADGPHLRHRIAMTVTGLARLSWPLVFRPLHDALLEESLDRACETTGAPYSPARRSLYVRLLLAVGRSSRPVVRV</sequence>
<evidence type="ECO:0000313" key="1">
    <source>
        <dbReference type="EMBL" id="MFC5286497.1"/>
    </source>
</evidence>
<dbReference type="SUPFAM" id="SSF55961">
    <property type="entry name" value="Bet v1-like"/>
    <property type="match status" value="1"/>
</dbReference>
<gene>
    <name evidence="1" type="ORF">ACFPM7_05490</name>
</gene>
<accession>A0ABW0EGI0</accession>
<reference evidence="2" key="1">
    <citation type="journal article" date="2019" name="Int. J. Syst. Evol. Microbiol.">
        <title>The Global Catalogue of Microorganisms (GCM) 10K type strain sequencing project: providing services to taxonomists for standard genome sequencing and annotation.</title>
        <authorList>
            <consortium name="The Broad Institute Genomics Platform"/>
            <consortium name="The Broad Institute Genome Sequencing Center for Infectious Disease"/>
            <person name="Wu L."/>
            <person name="Ma J."/>
        </authorList>
    </citation>
    <scope>NUCLEOTIDE SEQUENCE [LARGE SCALE GENOMIC DNA]</scope>
    <source>
        <strain evidence="2">CCUG 59778</strain>
    </source>
</reference>
<proteinExistence type="predicted"/>
<name>A0ABW0EGI0_9PSEU</name>
<evidence type="ECO:0000313" key="2">
    <source>
        <dbReference type="Proteomes" id="UP001596157"/>
    </source>
</evidence>
<keyword evidence="2" id="KW-1185">Reference proteome</keyword>